<keyword evidence="2" id="KW-1185">Reference proteome</keyword>
<dbReference type="AlphaFoldDB" id="A0A4U0XWX7"/>
<comment type="caution">
    <text evidence="1">The sequence shown here is derived from an EMBL/GenBank/DDBJ whole genome shotgun (WGS) entry which is preliminary data.</text>
</comment>
<proteinExistence type="predicted"/>
<dbReference type="Proteomes" id="UP000309340">
    <property type="component" value="Unassembled WGS sequence"/>
</dbReference>
<dbReference type="EMBL" id="NAJQ01000060">
    <property type="protein sequence ID" value="TKA80976.1"/>
    <property type="molecule type" value="Genomic_DNA"/>
</dbReference>
<organism evidence="1 2">
    <name type="scientific">Friedmanniomyces simplex</name>
    <dbReference type="NCBI Taxonomy" id="329884"/>
    <lineage>
        <taxon>Eukaryota</taxon>
        <taxon>Fungi</taxon>
        <taxon>Dikarya</taxon>
        <taxon>Ascomycota</taxon>
        <taxon>Pezizomycotina</taxon>
        <taxon>Dothideomycetes</taxon>
        <taxon>Dothideomycetidae</taxon>
        <taxon>Mycosphaerellales</taxon>
        <taxon>Teratosphaeriaceae</taxon>
        <taxon>Friedmanniomyces</taxon>
    </lineage>
</organism>
<protein>
    <submittedName>
        <fullName evidence="1">Uncharacterized protein</fullName>
    </submittedName>
</protein>
<evidence type="ECO:0000313" key="2">
    <source>
        <dbReference type="Proteomes" id="UP000309340"/>
    </source>
</evidence>
<accession>A0A4U0XWX7</accession>
<name>A0A4U0XWX7_9PEZI</name>
<evidence type="ECO:0000313" key="1">
    <source>
        <dbReference type="EMBL" id="TKA80976.1"/>
    </source>
</evidence>
<reference evidence="1 2" key="1">
    <citation type="submission" date="2017-03" db="EMBL/GenBank/DDBJ databases">
        <title>Genomes of endolithic fungi from Antarctica.</title>
        <authorList>
            <person name="Coleine C."/>
            <person name="Masonjones S."/>
            <person name="Stajich J.E."/>
        </authorList>
    </citation>
    <scope>NUCLEOTIDE SEQUENCE [LARGE SCALE GENOMIC DNA]</scope>
    <source>
        <strain evidence="1 2">CCFEE 5184</strain>
    </source>
</reference>
<gene>
    <name evidence="1" type="ORF">B0A55_02384</name>
</gene>
<sequence length="99" mass="11254">MHFPHPPIPLVQSPNHGVTIENLAFQNVRIEDLQFEHPPVFVTGDDEDAGYRELMNSLEKEAPWRPLCEAIRRGDENTIREESLHLQGLETLAAKSEAI</sequence>